<dbReference type="Proteomes" id="UP000828048">
    <property type="component" value="Chromosome 11"/>
</dbReference>
<proteinExistence type="predicted"/>
<gene>
    <name evidence="1" type="ORF">Vadar_012303</name>
</gene>
<accession>A0ACB7YMA9</accession>
<name>A0ACB7YMA9_9ERIC</name>
<sequence length="251" mass="28233">MVVFRRRMKRIWPFEHGGRRRKTGGRPVDDRSHLKGSLELQRVRAGIILISPCETTHEHTLKLKLSALNNEAEYEALIAGLKIPKGLDIEDLVVYSDSKLVVNQVSGEYEARNVRMKKKIELQVVCYGLFPREPLVRDLPLRLPHLQPPSISAPSSLSLPLANTRTWKRINSCKFLRLLSKTAPPVTLTLSNEISEASSVLEDGMAERRLIEASSFTTWCCSKTFEWSSISSSQGCAGCTILNSIHFLSFT</sequence>
<comment type="caution">
    <text evidence="1">The sequence shown here is derived from an EMBL/GenBank/DDBJ whole genome shotgun (WGS) entry which is preliminary data.</text>
</comment>
<organism evidence="1 2">
    <name type="scientific">Vaccinium darrowii</name>
    <dbReference type="NCBI Taxonomy" id="229202"/>
    <lineage>
        <taxon>Eukaryota</taxon>
        <taxon>Viridiplantae</taxon>
        <taxon>Streptophyta</taxon>
        <taxon>Embryophyta</taxon>
        <taxon>Tracheophyta</taxon>
        <taxon>Spermatophyta</taxon>
        <taxon>Magnoliopsida</taxon>
        <taxon>eudicotyledons</taxon>
        <taxon>Gunneridae</taxon>
        <taxon>Pentapetalae</taxon>
        <taxon>asterids</taxon>
        <taxon>Ericales</taxon>
        <taxon>Ericaceae</taxon>
        <taxon>Vaccinioideae</taxon>
        <taxon>Vaccinieae</taxon>
        <taxon>Vaccinium</taxon>
    </lineage>
</organism>
<evidence type="ECO:0000313" key="2">
    <source>
        <dbReference type="Proteomes" id="UP000828048"/>
    </source>
</evidence>
<evidence type="ECO:0000313" key="1">
    <source>
        <dbReference type="EMBL" id="KAH7854309.1"/>
    </source>
</evidence>
<reference evidence="1 2" key="1">
    <citation type="journal article" date="2021" name="Hortic Res">
        <title>High-quality reference genome and annotation aids understanding of berry development for evergreen blueberry (Vaccinium darrowii).</title>
        <authorList>
            <person name="Yu J."/>
            <person name="Hulse-Kemp A.M."/>
            <person name="Babiker E."/>
            <person name="Staton M."/>
        </authorList>
    </citation>
    <scope>NUCLEOTIDE SEQUENCE [LARGE SCALE GENOMIC DNA]</scope>
    <source>
        <strain evidence="2">cv. NJ 8807/NJ 8810</strain>
        <tissue evidence="1">Young leaf</tissue>
    </source>
</reference>
<dbReference type="EMBL" id="CM037161">
    <property type="protein sequence ID" value="KAH7854309.1"/>
    <property type="molecule type" value="Genomic_DNA"/>
</dbReference>
<keyword evidence="2" id="KW-1185">Reference proteome</keyword>
<protein>
    <submittedName>
        <fullName evidence="1">Uncharacterized protein</fullName>
    </submittedName>
</protein>